<evidence type="ECO:0000256" key="4">
    <source>
        <dbReference type="ARBA" id="ARBA00022723"/>
    </source>
</evidence>
<dbReference type="PROSITE" id="PS51443">
    <property type="entry name" value="PCS"/>
    <property type="match status" value="1"/>
</dbReference>
<evidence type="ECO:0000256" key="3">
    <source>
        <dbReference type="ARBA" id="ARBA00022679"/>
    </source>
</evidence>
<evidence type="ECO:0000256" key="2">
    <source>
        <dbReference type="ARBA" id="ARBA00022539"/>
    </source>
</evidence>
<comment type="caution">
    <text evidence="6">The sequence shown here is derived from an EMBL/GenBank/DDBJ whole genome shotgun (WGS) entry which is preliminary data.</text>
</comment>
<dbReference type="InterPro" id="IPR007719">
    <property type="entry name" value="PCS_N"/>
</dbReference>
<keyword evidence="4" id="KW-0479">Metal-binding</keyword>
<keyword evidence="3" id="KW-0808">Transferase</keyword>
<protein>
    <recommendedName>
        <fullName evidence="1">glutathione gamma-glutamylcysteinyltransferase</fullName>
        <ecNumber evidence="1">2.3.2.15</ecNumber>
    </recommendedName>
</protein>
<sequence>MNKTTFYRRPLPENCIEFSSPEGKDYFRKALAEGNAEGFFHLIEQFHTQSEPAYCGLGTLAMTLNALGMDPNRLWKGPWRWYSEDLLDCCVPLSTVKQTGVTLEEFQCLALCNGAKCRVYRPDEIACTMEHFRELVSQACSSNDKHLIISYDRRVLGQTGSGHFSPIGCYVSSLDLVLILDVARFKYPPHWVPLTTVYDAMRSVDPATNLSRGFATLSKTDTFVFNSNIYCDIKVEGDWSIVNKFWERNPNVECDVAVKNFVNDLSGCVRDIIAPKKIQFKDKNQTSEEHTNAKSLLFDEVMKTKLYQLVSEQNDDLELNILLCILLFASMPVPVSYKSCCQKSSHKEEQRVSFNEEILSPVTIQKQNYPNLYSEVFAIKAQLKALSFNCSKCIEGNGCK</sequence>
<dbReference type="PANTHER" id="PTHR33447">
    <property type="entry name" value="GLUTATHIONE GAMMA-GLUTAMYLCYSTEINYLTRANSFERASE"/>
    <property type="match status" value="1"/>
</dbReference>
<dbReference type="GO" id="GO:0046872">
    <property type="term" value="F:metal ion binding"/>
    <property type="evidence" value="ECO:0007669"/>
    <property type="project" value="UniProtKB-KW"/>
</dbReference>
<evidence type="ECO:0000313" key="7">
    <source>
        <dbReference type="Proteomes" id="UP001431209"/>
    </source>
</evidence>
<gene>
    <name evidence="6" type="ORF">AKO1_005466</name>
</gene>
<dbReference type="FunFam" id="3.90.70.30:FF:000001">
    <property type="entry name" value="Glutathione gamma-glutamylcysteinyltransferase 1"/>
    <property type="match status" value="1"/>
</dbReference>
<dbReference type="Gene3D" id="3.90.70.30">
    <property type="entry name" value="Phytochelatin synthase, N-terminal domain"/>
    <property type="match status" value="1"/>
</dbReference>
<dbReference type="SUPFAM" id="SSF54001">
    <property type="entry name" value="Cysteine proteinases"/>
    <property type="match status" value="1"/>
</dbReference>
<feature type="domain" description="Peptidase C83" evidence="5">
    <location>
        <begin position="1"/>
        <end position="222"/>
    </location>
</feature>
<accession>A0AAW2ZLB5</accession>
<dbReference type="EC" id="2.3.2.15" evidence="1"/>
<dbReference type="EMBL" id="JAOPGA020001618">
    <property type="protein sequence ID" value="KAL0489931.1"/>
    <property type="molecule type" value="Genomic_DNA"/>
</dbReference>
<proteinExistence type="predicted"/>
<dbReference type="InterPro" id="IPR038156">
    <property type="entry name" value="PCS_N_sf"/>
</dbReference>
<dbReference type="Pfam" id="PF05023">
    <property type="entry name" value="Phytochelatin"/>
    <property type="match status" value="1"/>
</dbReference>
<organism evidence="6 7">
    <name type="scientific">Acrasis kona</name>
    <dbReference type="NCBI Taxonomy" id="1008807"/>
    <lineage>
        <taxon>Eukaryota</taxon>
        <taxon>Discoba</taxon>
        <taxon>Heterolobosea</taxon>
        <taxon>Tetramitia</taxon>
        <taxon>Eutetramitia</taxon>
        <taxon>Acrasidae</taxon>
        <taxon>Acrasis</taxon>
    </lineage>
</organism>
<dbReference type="InterPro" id="IPR038765">
    <property type="entry name" value="Papain-like_cys_pep_sf"/>
</dbReference>
<keyword evidence="2" id="KW-0104">Cadmium</keyword>
<dbReference type="GO" id="GO:0016756">
    <property type="term" value="F:glutathione gamma-glutamylcysteinyltransferase activity"/>
    <property type="evidence" value="ECO:0007669"/>
    <property type="project" value="UniProtKB-EC"/>
</dbReference>
<dbReference type="Proteomes" id="UP001431209">
    <property type="component" value="Unassembled WGS sequence"/>
</dbReference>
<name>A0AAW2ZLB5_9EUKA</name>
<dbReference type="InterPro" id="IPR040409">
    <property type="entry name" value="PCS-like"/>
</dbReference>
<evidence type="ECO:0000259" key="5">
    <source>
        <dbReference type="PROSITE" id="PS51443"/>
    </source>
</evidence>
<dbReference type="GO" id="GO:0046938">
    <property type="term" value="P:phytochelatin biosynthetic process"/>
    <property type="evidence" value="ECO:0007669"/>
    <property type="project" value="InterPro"/>
</dbReference>
<keyword evidence="7" id="KW-1185">Reference proteome</keyword>
<dbReference type="AlphaFoldDB" id="A0AAW2ZLB5"/>
<evidence type="ECO:0000256" key="1">
    <source>
        <dbReference type="ARBA" id="ARBA00012468"/>
    </source>
</evidence>
<evidence type="ECO:0000313" key="6">
    <source>
        <dbReference type="EMBL" id="KAL0489931.1"/>
    </source>
</evidence>
<dbReference type="GO" id="GO:0010038">
    <property type="term" value="P:response to metal ion"/>
    <property type="evidence" value="ECO:0007669"/>
    <property type="project" value="InterPro"/>
</dbReference>
<reference evidence="6 7" key="1">
    <citation type="submission" date="2024-03" db="EMBL/GenBank/DDBJ databases">
        <title>The Acrasis kona genome and developmental transcriptomes reveal deep origins of eukaryotic multicellular pathways.</title>
        <authorList>
            <person name="Sheikh S."/>
            <person name="Fu C.-J."/>
            <person name="Brown M.W."/>
            <person name="Baldauf S.L."/>
        </authorList>
    </citation>
    <scope>NUCLEOTIDE SEQUENCE [LARGE SCALE GENOMIC DNA]</scope>
    <source>
        <strain evidence="6 7">ATCC MYA-3509</strain>
    </source>
</reference>